<dbReference type="RefSeq" id="WP_107671537.1">
    <property type="nucleotide sequence ID" value="NZ_PZKE01000001.1"/>
</dbReference>
<feature type="compositionally biased region" description="Basic and acidic residues" evidence="1">
    <location>
        <begin position="7"/>
        <end position="25"/>
    </location>
</feature>
<evidence type="ECO:0000259" key="2">
    <source>
        <dbReference type="Pfam" id="PF03372"/>
    </source>
</evidence>
<reference evidence="3 4" key="1">
    <citation type="submission" date="2018-03" db="EMBL/GenBank/DDBJ databases">
        <title>Rhodobacter blasticus.</title>
        <authorList>
            <person name="Meyer T.E."/>
            <person name="Miller S."/>
            <person name="Lodha T."/>
            <person name="Gandham S."/>
            <person name="Chintalapati S."/>
            <person name="Chintalapati V.R."/>
        </authorList>
    </citation>
    <scope>NUCLEOTIDE SEQUENCE [LARGE SCALE GENOMIC DNA]</scope>
    <source>
        <strain evidence="3 4">DSM 2131</strain>
    </source>
</reference>
<feature type="region of interest" description="Disordered" evidence="1">
    <location>
        <begin position="1"/>
        <end position="28"/>
    </location>
</feature>
<protein>
    <submittedName>
        <fullName evidence="3">Endonuclease</fullName>
    </submittedName>
</protein>
<keyword evidence="3" id="KW-0540">Nuclease</keyword>
<accession>A0A2T4JEM5</accession>
<comment type="caution">
    <text evidence="3">The sequence shown here is derived from an EMBL/GenBank/DDBJ whole genome shotgun (WGS) entry which is preliminary data.</text>
</comment>
<dbReference type="InterPro" id="IPR036691">
    <property type="entry name" value="Endo/exonu/phosph_ase_sf"/>
</dbReference>
<keyword evidence="3" id="KW-0378">Hydrolase</keyword>
<dbReference type="AlphaFoldDB" id="A0A2T4JEM5"/>
<dbReference type="Gene3D" id="3.60.10.10">
    <property type="entry name" value="Endonuclease/exonuclease/phosphatase"/>
    <property type="match status" value="1"/>
</dbReference>
<dbReference type="SUPFAM" id="SSF56219">
    <property type="entry name" value="DNase I-like"/>
    <property type="match status" value="1"/>
</dbReference>
<name>A0A2T4JEM5_FUSBL</name>
<organism evidence="3 4">
    <name type="scientific">Fuscovulum blasticum DSM 2131</name>
    <dbReference type="NCBI Taxonomy" id="1188250"/>
    <lineage>
        <taxon>Bacteria</taxon>
        <taxon>Pseudomonadati</taxon>
        <taxon>Pseudomonadota</taxon>
        <taxon>Alphaproteobacteria</taxon>
        <taxon>Rhodobacterales</taxon>
        <taxon>Paracoccaceae</taxon>
        <taxon>Pseudogemmobacter</taxon>
    </lineage>
</organism>
<keyword evidence="3" id="KW-0255">Endonuclease</keyword>
<evidence type="ECO:0000313" key="4">
    <source>
        <dbReference type="Proteomes" id="UP000241362"/>
    </source>
</evidence>
<dbReference type="Pfam" id="PF03372">
    <property type="entry name" value="Exo_endo_phos"/>
    <property type="match status" value="1"/>
</dbReference>
<feature type="domain" description="Endonuclease/exonuclease/phosphatase" evidence="2">
    <location>
        <begin position="60"/>
        <end position="378"/>
    </location>
</feature>
<evidence type="ECO:0000256" key="1">
    <source>
        <dbReference type="SAM" id="MobiDB-lite"/>
    </source>
</evidence>
<sequence>MGLSSRKPSDARHCHGAGRAHDPQQARRQAGLGTAGRSLIAAAALLLSALSCAAETLRIATWNVELDRAGPGLLAEELLKGRDPQAEAVLRVLAALDADVILLTSVDYDRNLAALSLMADRLATLGAPYPHRFALRPNTGWQTGIDLDGDGRAGGPGDAQGWGQFSGQGGMAILSRLPIEAESVRDFSAFLWADLPGALLPDGMGEETRRLQRLSSTGHWDVPLRLASGGRLRLLAFHATPPVFDGPEDRNGRRNHDEAAFWLHLLNGDLPFPPPAAPFVLLGDSNLDPADGDGRPQAIRALLAHPALQDPQPKGRSGHADPGHSGDPVLDTAVFPQTGGLRVDLVLPSAGVTVTAAGVLWPPEDDPLMPDLLAASRHFPVWVEIAVP</sequence>
<keyword evidence="4" id="KW-1185">Reference proteome</keyword>
<dbReference type="Proteomes" id="UP000241362">
    <property type="component" value="Unassembled WGS sequence"/>
</dbReference>
<gene>
    <name evidence="3" type="ORF">C5F44_00475</name>
</gene>
<feature type="region of interest" description="Disordered" evidence="1">
    <location>
        <begin position="308"/>
        <end position="329"/>
    </location>
</feature>
<dbReference type="EMBL" id="PZKE01000001">
    <property type="protein sequence ID" value="PTE16372.1"/>
    <property type="molecule type" value="Genomic_DNA"/>
</dbReference>
<dbReference type="GO" id="GO:0004519">
    <property type="term" value="F:endonuclease activity"/>
    <property type="evidence" value="ECO:0007669"/>
    <property type="project" value="UniProtKB-KW"/>
</dbReference>
<evidence type="ECO:0000313" key="3">
    <source>
        <dbReference type="EMBL" id="PTE16372.1"/>
    </source>
</evidence>
<dbReference type="InterPro" id="IPR005135">
    <property type="entry name" value="Endo/exonuclease/phosphatase"/>
</dbReference>
<proteinExistence type="predicted"/>